<dbReference type="EMBL" id="JARBHB010000008">
    <property type="protein sequence ID" value="KAJ8876723.1"/>
    <property type="molecule type" value="Genomic_DNA"/>
</dbReference>
<evidence type="ECO:0000313" key="3">
    <source>
        <dbReference type="Proteomes" id="UP001159363"/>
    </source>
</evidence>
<comment type="caution">
    <text evidence="2">The sequence shown here is derived from an EMBL/GenBank/DDBJ whole genome shotgun (WGS) entry which is preliminary data.</text>
</comment>
<evidence type="ECO:0000256" key="1">
    <source>
        <dbReference type="SAM" id="MobiDB-lite"/>
    </source>
</evidence>
<keyword evidence="3" id="KW-1185">Reference proteome</keyword>
<proteinExistence type="predicted"/>
<feature type="region of interest" description="Disordered" evidence="1">
    <location>
        <begin position="50"/>
        <end position="69"/>
    </location>
</feature>
<reference evidence="2 3" key="1">
    <citation type="submission" date="2023-02" db="EMBL/GenBank/DDBJ databases">
        <title>LHISI_Scaffold_Assembly.</title>
        <authorList>
            <person name="Stuart O.P."/>
            <person name="Cleave R."/>
            <person name="Magrath M.J.L."/>
            <person name="Mikheyev A.S."/>
        </authorList>
    </citation>
    <scope>NUCLEOTIDE SEQUENCE [LARGE SCALE GENOMIC DNA]</scope>
    <source>
        <strain evidence="2">Daus_M_001</strain>
        <tissue evidence="2">Leg muscle</tissue>
    </source>
</reference>
<feature type="compositionally biased region" description="Basic and acidic residues" evidence="1">
    <location>
        <begin position="50"/>
        <end position="59"/>
    </location>
</feature>
<dbReference type="Proteomes" id="UP001159363">
    <property type="component" value="Chromosome 7"/>
</dbReference>
<organism evidence="2 3">
    <name type="scientific">Dryococelus australis</name>
    <dbReference type="NCBI Taxonomy" id="614101"/>
    <lineage>
        <taxon>Eukaryota</taxon>
        <taxon>Metazoa</taxon>
        <taxon>Ecdysozoa</taxon>
        <taxon>Arthropoda</taxon>
        <taxon>Hexapoda</taxon>
        <taxon>Insecta</taxon>
        <taxon>Pterygota</taxon>
        <taxon>Neoptera</taxon>
        <taxon>Polyneoptera</taxon>
        <taxon>Phasmatodea</taxon>
        <taxon>Verophasmatodea</taxon>
        <taxon>Anareolatae</taxon>
        <taxon>Phasmatidae</taxon>
        <taxon>Eurycanthinae</taxon>
        <taxon>Dryococelus</taxon>
    </lineage>
</organism>
<evidence type="ECO:0000313" key="2">
    <source>
        <dbReference type="EMBL" id="KAJ8876723.1"/>
    </source>
</evidence>
<gene>
    <name evidence="2" type="ORF">PR048_021170</name>
</gene>
<protein>
    <submittedName>
        <fullName evidence="2">Uncharacterized protein</fullName>
    </submittedName>
</protein>
<sequence length="409" mass="44757">MAAFRLAPVPHYVSHILKWSAIRIHQNPTGTTCMKALAGSELVRSSAGMKERGKLEIPEKNPPASGITWHDSHMRRSGVALPGIEPGSPSWEASRLTAQPPRPPPLPFFFASSRNFTNDSRRRSFISHIECVSVCVIANKRFRKIFPSRKQSLGGGSWESPARLFLLESAVHRYWLLDENDELGLVHIYADRAKQTEQTEVVVVRVNVLKEGQDSSLRDSPDLTVHVDVPTIPSSRDRLFVCIGGGGGGTVAQRLARSPPTIRRTVFNPRPGHRIFVSGNRARAIPLDGGFTRGSPVSPALSFWRRSILTSITLIGSQDDAASSKYNLDIALSRGVFFFREAVPAGGGSPFGPADTRRRGWITNMPSARAPQASSLSPWTTNWIILDKEGGLGGLERATVPGDTCEERG</sequence>
<accession>A0ABQ9GXH0</accession>
<name>A0ABQ9GXH0_9NEOP</name>